<gene>
    <name evidence="4" type="ORF">GCU54_21670</name>
</gene>
<dbReference type="Proteomes" id="UP000471126">
    <property type="component" value="Unassembled WGS sequence"/>
</dbReference>
<dbReference type="SUPFAM" id="SSF55729">
    <property type="entry name" value="Acyl-CoA N-acyltransferases (Nat)"/>
    <property type="match status" value="1"/>
</dbReference>
<feature type="domain" description="N-acetyltransferase" evidence="2">
    <location>
        <begin position="41"/>
        <end position="184"/>
    </location>
</feature>
<evidence type="ECO:0000256" key="1">
    <source>
        <dbReference type="SAM" id="MobiDB-lite"/>
    </source>
</evidence>
<proteinExistence type="predicted"/>
<accession>A0A6P0GMS1</accession>
<feature type="region of interest" description="Disordered" evidence="1">
    <location>
        <begin position="1"/>
        <end position="44"/>
    </location>
</feature>
<feature type="compositionally biased region" description="Basic and acidic residues" evidence="1">
    <location>
        <begin position="9"/>
        <end position="20"/>
    </location>
</feature>
<evidence type="ECO:0000313" key="4">
    <source>
        <dbReference type="EMBL" id="NEM08580.1"/>
    </source>
</evidence>
<evidence type="ECO:0000259" key="2">
    <source>
        <dbReference type="PROSITE" id="PS51186"/>
    </source>
</evidence>
<organism evidence="4 5">
    <name type="scientific">Geodermatophilus normandii</name>
    <dbReference type="NCBI Taxonomy" id="1137989"/>
    <lineage>
        <taxon>Bacteria</taxon>
        <taxon>Bacillati</taxon>
        <taxon>Actinomycetota</taxon>
        <taxon>Actinomycetes</taxon>
        <taxon>Geodermatophilales</taxon>
        <taxon>Geodermatophilaceae</taxon>
        <taxon>Geodermatophilus</taxon>
    </lineage>
</organism>
<evidence type="ECO:0000259" key="3">
    <source>
        <dbReference type="PROSITE" id="PS51729"/>
    </source>
</evidence>
<dbReference type="CDD" id="cd04301">
    <property type="entry name" value="NAT_SF"/>
    <property type="match status" value="1"/>
</dbReference>
<comment type="caution">
    <text evidence="4">The sequence shown here is derived from an EMBL/GenBank/DDBJ whole genome shotgun (WGS) entry which is preliminary data.</text>
</comment>
<dbReference type="InterPro" id="IPR045057">
    <property type="entry name" value="Gcn5-rel_NAT"/>
</dbReference>
<feature type="domain" description="N-acetyltransferase" evidence="3">
    <location>
        <begin position="73"/>
        <end position="159"/>
    </location>
</feature>
<dbReference type="Gene3D" id="3.40.630.30">
    <property type="match status" value="1"/>
</dbReference>
<dbReference type="EMBL" id="JAAGWE010000041">
    <property type="protein sequence ID" value="NEM08580.1"/>
    <property type="molecule type" value="Genomic_DNA"/>
</dbReference>
<reference evidence="4 5" key="1">
    <citation type="submission" date="2019-12" db="EMBL/GenBank/DDBJ databases">
        <title>WGS of CPCC 203550 I12A-02606.</title>
        <authorList>
            <person name="Jiang Z."/>
        </authorList>
    </citation>
    <scope>NUCLEOTIDE SEQUENCE [LARGE SCALE GENOMIC DNA]</scope>
    <source>
        <strain evidence="4 5">I12A-02606</strain>
    </source>
</reference>
<protein>
    <submittedName>
        <fullName evidence="4">N-acetyltransferase</fullName>
    </submittedName>
</protein>
<dbReference type="GO" id="GO:0016747">
    <property type="term" value="F:acyltransferase activity, transferring groups other than amino-acyl groups"/>
    <property type="evidence" value="ECO:0007669"/>
    <property type="project" value="InterPro"/>
</dbReference>
<name>A0A6P0GMS1_9ACTN</name>
<dbReference type="PROSITE" id="PS51186">
    <property type="entry name" value="GNAT"/>
    <property type="match status" value="1"/>
</dbReference>
<dbReference type="InterPro" id="IPR000182">
    <property type="entry name" value="GNAT_dom"/>
</dbReference>
<dbReference type="Pfam" id="PF14542">
    <property type="entry name" value="Acetyltransf_CG"/>
    <property type="match status" value="1"/>
</dbReference>
<dbReference type="InterPro" id="IPR016181">
    <property type="entry name" value="Acyl_CoA_acyltransferase"/>
</dbReference>
<dbReference type="InterPro" id="IPR031165">
    <property type="entry name" value="GNAT_YJDJ"/>
</dbReference>
<evidence type="ECO:0000313" key="5">
    <source>
        <dbReference type="Proteomes" id="UP000471126"/>
    </source>
</evidence>
<dbReference type="PROSITE" id="PS51729">
    <property type="entry name" value="GNAT_YJDJ"/>
    <property type="match status" value="1"/>
</dbReference>
<dbReference type="PANTHER" id="PTHR31435:SF10">
    <property type="entry name" value="BSR4717 PROTEIN"/>
    <property type="match status" value="1"/>
</dbReference>
<keyword evidence="4" id="KW-0808">Transferase</keyword>
<sequence>MSTVLRFRGRVDLPKPHDDAGSAQPHRRVRGGQPRSSALPPPCRDGIRARAGCGIITRDDRRRPVTESAPVVVDAPAANRFEVLVDGRVAGFAEYRRTSSSVSFTHTVVDPGFEGRGLGSVLARGALDATREAGLAVLPFCPFIRAYVERHPAYLDLVPARRRAQFGLAPAADQPTPDPREVPR</sequence>
<dbReference type="AlphaFoldDB" id="A0A6P0GMS1"/>
<dbReference type="PANTHER" id="PTHR31435">
    <property type="entry name" value="PROTEIN NATD1"/>
    <property type="match status" value="1"/>
</dbReference>